<organism evidence="1 2">
    <name type="scientific">Flaviaesturariibacter aridisoli</name>
    <dbReference type="NCBI Taxonomy" id="2545761"/>
    <lineage>
        <taxon>Bacteria</taxon>
        <taxon>Pseudomonadati</taxon>
        <taxon>Bacteroidota</taxon>
        <taxon>Chitinophagia</taxon>
        <taxon>Chitinophagales</taxon>
        <taxon>Chitinophagaceae</taxon>
        <taxon>Flaviaestuariibacter</taxon>
    </lineage>
</organism>
<name>A0A4R4DT46_9BACT</name>
<dbReference type="AlphaFoldDB" id="A0A4R4DT46"/>
<reference evidence="1 2" key="1">
    <citation type="submission" date="2019-03" db="EMBL/GenBank/DDBJ databases">
        <authorList>
            <person name="Kim M.K.M."/>
        </authorList>
    </citation>
    <scope>NUCLEOTIDE SEQUENCE [LARGE SCALE GENOMIC DNA]</scope>
    <source>
        <strain evidence="1 2">17J68-15</strain>
    </source>
</reference>
<evidence type="ECO:0000313" key="1">
    <source>
        <dbReference type="EMBL" id="TCZ65876.1"/>
    </source>
</evidence>
<dbReference type="Proteomes" id="UP000295164">
    <property type="component" value="Unassembled WGS sequence"/>
</dbReference>
<protein>
    <submittedName>
        <fullName evidence="1">Glyoxalase</fullName>
    </submittedName>
</protein>
<dbReference type="SUPFAM" id="SSF54593">
    <property type="entry name" value="Glyoxalase/Bleomycin resistance protein/Dihydroxybiphenyl dioxygenase"/>
    <property type="match status" value="1"/>
</dbReference>
<keyword evidence="2" id="KW-1185">Reference proteome</keyword>
<comment type="caution">
    <text evidence="1">The sequence shown here is derived from an EMBL/GenBank/DDBJ whole genome shotgun (WGS) entry which is preliminary data.</text>
</comment>
<accession>A0A4R4DT46</accession>
<dbReference type="RefSeq" id="WP_131854029.1">
    <property type="nucleotide sequence ID" value="NZ_SKFH01000046.1"/>
</dbReference>
<dbReference type="EMBL" id="SKFH01000046">
    <property type="protein sequence ID" value="TCZ65876.1"/>
    <property type="molecule type" value="Genomic_DNA"/>
</dbReference>
<dbReference type="Gene3D" id="3.10.180.10">
    <property type="entry name" value="2,3-Dihydroxybiphenyl 1,2-Dioxygenase, domain 1"/>
    <property type="match status" value="1"/>
</dbReference>
<proteinExistence type="predicted"/>
<dbReference type="InterPro" id="IPR029068">
    <property type="entry name" value="Glyas_Bleomycin-R_OHBP_Dase"/>
</dbReference>
<sequence>MLTSASSIRPFIGAKDYDVSRRFYAAVGFEERVLFPDMSVFILGPTAFYLQRYYKAEWVDNTMVFLEVENVAACHAQLAALDLPGQFPGARLNDIRHEDWGDAFALIDPSGILWHVGAFKKEQ</sequence>
<evidence type="ECO:0000313" key="2">
    <source>
        <dbReference type="Proteomes" id="UP000295164"/>
    </source>
</evidence>
<dbReference type="OrthoDB" id="674527at2"/>
<gene>
    <name evidence="1" type="ORF">E0486_17080</name>
</gene>